<keyword evidence="5 8" id="KW-0812">Transmembrane</keyword>
<dbReference type="AlphaFoldDB" id="A0A2N0ZAE3"/>
<evidence type="ECO:0000256" key="4">
    <source>
        <dbReference type="ARBA" id="ARBA00022597"/>
    </source>
</evidence>
<dbReference type="GO" id="GO:0005886">
    <property type="term" value="C:plasma membrane"/>
    <property type="evidence" value="ECO:0007669"/>
    <property type="project" value="UniProtKB-SubCell"/>
</dbReference>
<feature type="transmembrane region" description="Helical" evidence="8">
    <location>
        <begin position="200"/>
        <end position="218"/>
    </location>
</feature>
<evidence type="ECO:0000256" key="6">
    <source>
        <dbReference type="ARBA" id="ARBA00022989"/>
    </source>
</evidence>
<evidence type="ECO:0000256" key="1">
    <source>
        <dbReference type="ARBA" id="ARBA00004651"/>
    </source>
</evidence>
<comment type="caution">
    <text evidence="10">The sequence shown here is derived from an EMBL/GenBank/DDBJ whole genome shotgun (WGS) entry which is preliminary data.</text>
</comment>
<keyword evidence="7 8" id="KW-0472">Membrane</keyword>
<feature type="transmembrane region" description="Helical" evidence="8">
    <location>
        <begin position="289"/>
        <end position="320"/>
    </location>
</feature>
<keyword evidence="3" id="KW-1003">Cell membrane</keyword>
<feature type="transmembrane region" description="Helical" evidence="8">
    <location>
        <begin position="83"/>
        <end position="110"/>
    </location>
</feature>
<dbReference type="Pfam" id="PF13303">
    <property type="entry name" value="PTS_EIIC_2"/>
    <property type="match status" value="1"/>
</dbReference>
<evidence type="ECO:0000313" key="10">
    <source>
        <dbReference type="EMBL" id="PKG26478.1"/>
    </source>
</evidence>
<evidence type="ECO:0000313" key="11">
    <source>
        <dbReference type="Proteomes" id="UP000233343"/>
    </source>
</evidence>
<reference evidence="10 11" key="1">
    <citation type="journal article" date="2010" name="Int. J. Syst. Evol. Microbiol.">
        <title>Bacillus horneckiae sp. nov., isolated from a spacecraft-assembly clean room.</title>
        <authorList>
            <person name="Vaishampayan P."/>
            <person name="Probst A."/>
            <person name="Krishnamurthi S."/>
            <person name="Ghosh S."/>
            <person name="Osman S."/>
            <person name="McDowall A."/>
            <person name="Ruckmani A."/>
            <person name="Mayilraj S."/>
            <person name="Venkateswaran K."/>
        </authorList>
    </citation>
    <scope>NUCLEOTIDE SEQUENCE [LARGE SCALE GENOMIC DNA]</scope>
    <source>
        <strain evidence="11">1PO1SC</strain>
    </source>
</reference>
<dbReference type="GO" id="GO:0008982">
    <property type="term" value="F:protein-N(PI)-phosphohistidine-sugar phosphotransferase activity"/>
    <property type="evidence" value="ECO:0007669"/>
    <property type="project" value="InterPro"/>
</dbReference>
<accession>A0A2N0ZAE3</accession>
<evidence type="ECO:0000256" key="5">
    <source>
        <dbReference type="ARBA" id="ARBA00022692"/>
    </source>
</evidence>
<keyword evidence="11" id="KW-1185">Reference proteome</keyword>
<gene>
    <name evidence="10" type="ORF">CWS20_23745</name>
</gene>
<dbReference type="Proteomes" id="UP000233343">
    <property type="component" value="Unassembled WGS sequence"/>
</dbReference>
<feature type="transmembrane region" description="Helical" evidence="8">
    <location>
        <begin position="126"/>
        <end position="148"/>
    </location>
</feature>
<evidence type="ECO:0000256" key="8">
    <source>
        <dbReference type="SAM" id="Phobius"/>
    </source>
</evidence>
<comment type="subcellular location">
    <subcellularLocation>
        <location evidence="1">Cell membrane</location>
        <topology evidence="1">Multi-pass membrane protein</topology>
    </subcellularLocation>
</comment>
<feature type="transmembrane region" description="Helical" evidence="8">
    <location>
        <begin position="249"/>
        <end position="269"/>
    </location>
</feature>
<feature type="transmembrane region" description="Helical" evidence="8">
    <location>
        <begin position="21"/>
        <end position="39"/>
    </location>
</feature>
<keyword evidence="2" id="KW-0813">Transport</keyword>
<feature type="transmembrane region" description="Helical" evidence="8">
    <location>
        <begin position="168"/>
        <end position="194"/>
    </location>
</feature>
<feature type="transmembrane region" description="Helical" evidence="8">
    <location>
        <begin position="51"/>
        <end position="76"/>
    </location>
</feature>
<protein>
    <submittedName>
        <fullName evidence="10">PTS sugar transporter subunit IIC</fullName>
    </submittedName>
</protein>
<keyword evidence="6 8" id="KW-1133">Transmembrane helix</keyword>
<dbReference type="RefSeq" id="WP_066191161.1">
    <property type="nucleotide sequence ID" value="NZ_JAFDQP010000014.1"/>
</dbReference>
<evidence type="ECO:0000256" key="3">
    <source>
        <dbReference type="ARBA" id="ARBA00022475"/>
    </source>
</evidence>
<evidence type="ECO:0000256" key="2">
    <source>
        <dbReference type="ARBA" id="ARBA00022448"/>
    </source>
</evidence>
<feature type="domain" description="Phosphotransferase system EIIC" evidence="9">
    <location>
        <begin position="20"/>
        <end position="337"/>
    </location>
</feature>
<organism evidence="10 11">
    <name type="scientific">Cytobacillus horneckiae</name>
    <dbReference type="NCBI Taxonomy" id="549687"/>
    <lineage>
        <taxon>Bacteria</taxon>
        <taxon>Bacillati</taxon>
        <taxon>Bacillota</taxon>
        <taxon>Bacilli</taxon>
        <taxon>Bacillales</taxon>
        <taxon>Bacillaceae</taxon>
        <taxon>Cytobacillus</taxon>
    </lineage>
</organism>
<dbReference type="InterPro" id="IPR003352">
    <property type="entry name" value="PTS_EIIC"/>
</dbReference>
<evidence type="ECO:0000256" key="7">
    <source>
        <dbReference type="ARBA" id="ARBA00023136"/>
    </source>
</evidence>
<proteinExistence type="predicted"/>
<sequence>MKEFLNKKGVSLSPKVYLIDALSNMALGLFASLIIGVIIKTIGEQLGAGGFAAYMIEIGTMAMGLMGPAIGVAVAYGLKAPPLVLFAAIVSGAAGAALGGPAGAVVAALISTEIGKVVSNETKLDIIVTPFTVVFTGYSVAALIGPGIDYIMKGVGSLIMWGTDQQPLLMGIVVAMLMGFAISGPISSAAIAMMLDLNGLAAGAATVGCAAQMVGFAASSYRENRIGGLAALGLGTSKLQIPNIIKNPLILIPPTVAGVILAPISTMVFKMESVAAGAGMGTSGLVGQIMTFSVMGFSFAVVLKVVLLHFIGPAVISLIISEYMRKKDWIKFGDMKLNMGGKK</sequence>
<name>A0A2N0ZAE3_9BACI</name>
<dbReference type="EMBL" id="PISD01000066">
    <property type="protein sequence ID" value="PKG26478.1"/>
    <property type="molecule type" value="Genomic_DNA"/>
</dbReference>
<evidence type="ECO:0000259" key="9">
    <source>
        <dbReference type="Pfam" id="PF13303"/>
    </source>
</evidence>
<keyword evidence="4 10" id="KW-0762">Sugar transport</keyword>
<dbReference type="GO" id="GO:0009401">
    <property type="term" value="P:phosphoenolpyruvate-dependent sugar phosphotransferase system"/>
    <property type="evidence" value="ECO:0007669"/>
    <property type="project" value="InterPro"/>
</dbReference>